<dbReference type="InterPro" id="IPR007838">
    <property type="entry name" value="Cell_div_ZapA-like"/>
</dbReference>
<dbReference type="Proteomes" id="UP001065174">
    <property type="component" value="Chromosome"/>
</dbReference>
<dbReference type="EMBL" id="CP106679">
    <property type="protein sequence ID" value="UXP30672.1"/>
    <property type="molecule type" value="Genomic_DNA"/>
</dbReference>
<dbReference type="SUPFAM" id="SSF102829">
    <property type="entry name" value="Cell division protein ZapA-like"/>
    <property type="match status" value="1"/>
</dbReference>
<evidence type="ECO:0000313" key="1">
    <source>
        <dbReference type="EMBL" id="UXP30672.1"/>
    </source>
</evidence>
<dbReference type="InterPro" id="IPR036192">
    <property type="entry name" value="Cell_div_ZapA-like_sf"/>
</dbReference>
<name>A0ABY6CJL6_9BACT</name>
<accession>A0ABY6CJL6</accession>
<dbReference type="GO" id="GO:0051301">
    <property type="term" value="P:cell division"/>
    <property type="evidence" value="ECO:0007669"/>
    <property type="project" value="UniProtKB-KW"/>
</dbReference>
<keyword evidence="1" id="KW-0132">Cell division</keyword>
<dbReference type="Pfam" id="PF05164">
    <property type="entry name" value="ZapA"/>
    <property type="match status" value="1"/>
</dbReference>
<reference evidence="1" key="1">
    <citation type="submission" date="2022-09" db="EMBL/GenBank/DDBJ databases">
        <title>Comparative genomics and taxonomic characterization of three novel marine species of genus Reichenbachiella exhibiting antioxidant and polysaccharide degradation activities.</title>
        <authorList>
            <person name="Muhammad N."/>
            <person name="Lee Y.-J."/>
            <person name="Ko J."/>
            <person name="Kim S.-G."/>
        </authorList>
    </citation>
    <scope>NUCLEOTIDE SEQUENCE</scope>
    <source>
        <strain evidence="1">BKB1-1</strain>
    </source>
</reference>
<keyword evidence="2" id="KW-1185">Reference proteome</keyword>
<organism evidence="1 2">
    <name type="scientific">Reichenbachiella agarivorans</name>
    <dbReference type="NCBI Taxonomy" id="2979464"/>
    <lineage>
        <taxon>Bacteria</taxon>
        <taxon>Pseudomonadati</taxon>
        <taxon>Bacteroidota</taxon>
        <taxon>Cytophagia</taxon>
        <taxon>Cytophagales</taxon>
        <taxon>Reichenbachiellaceae</taxon>
        <taxon>Reichenbachiella</taxon>
    </lineage>
</organism>
<keyword evidence="1" id="KW-0131">Cell cycle</keyword>
<dbReference type="RefSeq" id="WP_262308118.1">
    <property type="nucleotide sequence ID" value="NZ_CP106679.1"/>
</dbReference>
<sequence>MGELSIKIKIGNREYPMKVPAQEEATIRAAGKKINEKLKFYQEQFHIDDKQDLLAMVAIDSYVQLLQSSETRQIIDETAMEQISKLNQLISESL</sequence>
<protein>
    <submittedName>
        <fullName evidence="1">Cell division protein ZapA</fullName>
    </submittedName>
</protein>
<proteinExistence type="predicted"/>
<gene>
    <name evidence="1" type="ORF">N6H18_09930</name>
</gene>
<evidence type="ECO:0000313" key="2">
    <source>
        <dbReference type="Proteomes" id="UP001065174"/>
    </source>
</evidence>